<organism evidence="5 6">
    <name type="scientific">Bosea eneae</name>
    <dbReference type="NCBI Taxonomy" id="151454"/>
    <lineage>
        <taxon>Bacteria</taxon>
        <taxon>Pseudomonadati</taxon>
        <taxon>Pseudomonadota</taxon>
        <taxon>Alphaproteobacteria</taxon>
        <taxon>Hyphomicrobiales</taxon>
        <taxon>Boseaceae</taxon>
        <taxon>Bosea</taxon>
    </lineage>
</organism>
<protein>
    <recommendedName>
        <fullName evidence="1">diguanylate cyclase</fullName>
        <ecNumber evidence="1">2.7.7.65</ecNumber>
    </recommendedName>
</protein>
<dbReference type="InterPro" id="IPR043128">
    <property type="entry name" value="Rev_trsase/Diguanyl_cyclase"/>
</dbReference>
<feature type="domain" description="GGDEF" evidence="4">
    <location>
        <begin position="235"/>
        <end position="370"/>
    </location>
</feature>
<evidence type="ECO:0000256" key="1">
    <source>
        <dbReference type="ARBA" id="ARBA00012528"/>
    </source>
</evidence>
<comment type="catalytic activity">
    <reaction evidence="2">
        <text>2 GTP = 3',3'-c-di-GMP + 2 diphosphate</text>
        <dbReference type="Rhea" id="RHEA:24898"/>
        <dbReference type="ChEBI" id="CHEBI:33019"/>
        <dbReference type="ChEBI" id="CHEBI:37565"/>
        <dbReference type="ChEBI" id="CHEBI:58805"/>
        <dbReference type="EC" id="2.7.7.65"/>
    </reaction>
</comment>
<feature type="transmembrane region" description="Helical" evidence="3">
    <location>
        <begin position="175"/>
        <end position="194"/>
    </location>
</feature>
<feature type="transmembrane region" description="Helical" evidence="3">
    <location>
        <begin position="51"/>
        <end position="71"/>
    </location>
</feature>
<name>A0ABW0J003_9HYPH</name>
<dbReference type="Pfam" id="PF00990">
    <property type="entry name" value="GGDEF"/>
    <property type="match status" value="1"/>
</dbReference>
<feature type="transmembrane region" description="Helical" evidence="3">
    <location>
        <begin position="136"/>
        <end position="163"/>
    </location>
</feature>
<evidence type="ECO:0000313" key="5">
    <source>
        <dbReference type="EMBL" id="MFC5423206.1"/>
    </source>
</evidence>
<dbReference type="SUPFAM" id="SSF55073">
    <property type="entry name" value="Nucleotide cyclase"/>
    <property type="match status" value="1"/>
</dbReference>
<comment type="caution">
    <text evidence="5">The sequence shown here is derived from an EMBL/GenBank/DDBJ whole genome shotgun (WGS) entry which is preliminary data.</text>
</comment>
<sequence>MLVAAAMTLWEREGSARSRELGLWAMAYGVFAAGCILAMNRNLLPGVSGPALTNVVMMLGYTLVLKGALLLDDRKLPAALTAGALAAIGAAWFMAGTGLGSTFWNYVSALPIAVVTGLTALALSRSRTVAGLRSRPIAIAVFAGHSIFNLARTAVVPIIAAFLGDSVPVMAAKMTMYEAVLFSVAMPMSLLALVREEERARLLAATRTDFLTGLLNRQGFFELVPEHVRSKEDNVSHTLLACDLDHFKAINDTYGHEAGDSVLKLFAQIAEDAAGANALCARLGGEEFAILLPATTAAAARAVAKDVAHRFAAAAARSDGLAIAATVSIGLAKAEVRAGKTDLAELLAAADRALYKAKLLGRNRIEVAEPPKIAAAA</sequence>
<evidence type="ECO:0000313" key="6">
    <source>
        <dbReference type="Proteomes" id="UP001596053"/>
    </source>
</evidence>
<proteinExistence type="predicted"/>
<keyword evidence="6" id="KW-1185">Reference proteome</keyword>
<dbReference type="PANTHER" id="PTHR45138">
    <property type="entry name" value="REGULATORY COMPONENTS OF SENSORY TRANSDUCTION SYSTEM"/>
    <property type="match status" value="1"/>
</dbReference>
<gene>
    <name evidence="5" type="ORF">ACFPOB_27035</name>
</gene>
<dbReference type="PROSITE" id="PS50887">
    <property type="entry name" value="GGDEF"/>
    <property type="match status" value="1"/>
</dbReference>
<evidence type="ECO:0000256" key="3">
    <source>
        <dbReference type="SAM" id="Phobius"/>
    </source>
</evidence>
<dbReference type="NCBIfam" id="TIGR00254">
    <property type="entry name" value="GGDEF"/>
    <property type="match status" value="1"/>
</dbReference>
<evidence type="ECO:0000256" key="2">
    <source>
        <dbReference type="ARBA" id="ARBA00034247"/>
    </source>
</evidence>
<feature type="transmembrane region" description="Helical" evidence="3">
    <location>
        <begin position="21"/>
        <end position="39"/>
    </location>
</feature>
<dbReference type="InterPro" id="IPR000160">
    <property type="entry name" value="GGDEF_dom"/>
</dbReference>
<dbReference type="EC" id="2.7.7.65" evidence="1"/>
<dbReference type="Gene3D" id="3.30.70.270">
    <property type="match status" value="1"/>
</dbReference>
<keyword evidence="3" id="KW-1133">Transmembrane helix</keyword>
<dbReference type="InterPro" id="IPR029787">
    <property type="entry name" value="Nucleotide_cyclase"/>
</dbReference>
<evidence type="ECO:0000259" key="4">
    <source>
        <dbReference type="PROSITE" id="PS50887"/>
    </source>
</evidence>
<keyword evidence="3" id="KW-0472">Membrane</keyword>
<dbReference type="RefSeq" id="WP_377801371.1">
    <property type="nucleotide sequence ID" value="NZ_JBHSLW010000067.1"/>
</dbReference>
<feature type="transmembrane region" description="Helical" evidence="3">
    <location>
        <begin position="78"/>
        <end position="97"/>
    </location>
</feature>
<dbReference type="InterPro" id="IPR050469">
    <property type="entry name" value="Diguanylate_Cyclase"/>
</dbReference>
<keyword evidence="3" id="KW-0812">Transmembrane</keyword>
<feature type="transmembrane region" description="Helical" evidence="3">
    <location>
        <begin position="103"/>
        <end position="124"/>
    </location>
</feature>
<dbReference type="SMART" id="SM00267">
    <property type="entry name" value="GGDEF"/>
    <property type="match status" value="1"/>
</dbReference>
<dbReference type="CDD" id="cd01949">
    <property type="entry name" value="GGDEF"/>
    <property type="match status" value="1"/>
</dbReference>
<accession>A0ABW0J003</accession>
<dbReference type="EMBL" id="JBHSLW010000067">
    <property type="protein sequence ID" value="MFC5423206.1"/>
    <property type="molecule type" value="Genomic_DNA"/>
</dbReference>
<dbReference type="PANTHER" id="PTHR45138:SF9">
    <property type="entry name" value="DIGUANYLATE CYCLASE DGCM-RELATED"/>
    <property type="match status" value="1"/>
</dbReference>
<dbReference type="Proteomes" id="UP001596053">
    <property type="component" value="Unassembled WGS sequence"/>
</dbReference>
<reference evidence="6" key="1">
    <citation type="journal article" date="2019" name="Int. J. Syst. Evol. Microbiol.">
        <title>The Global Catalogue of Microorganisms (GCM) 10K type strain sequencing project: providing services to taxonomists for standard genome sequencing and annotation.</title>
        <authorList>
            <consortium name="The Broad Institute Genomics Platform"/>
            <consortium name="The Broad Institute Genome Sequencing Center for Infectious Disease"/>
            <person name="Wu L."/>
            <person name="Ma J."/>
        </authorList>
    </citation>
    <scope>NUCLEOTIDE SEQUENCE [LARGE SCALE GENOMIC DNA]</scope>
    <source>
        <strain evidence="6">NCAIM B.01391</strain>
    </source>
</reference>